<dbReference type="InterPro" id="IPR029058">
    <property type="entry name" value="AB_hydrolase_fold"/>
</dbReference>
<sequence length="434" mass="48483">MASDSRSADHPRSAPDARVTRRLAFLITGYEPLPPEKQHARFVREIGRFETTWGVKAKVSEAEGLDQPVPRWTVETVAPGWTVDTELRLFDWHEVVAADFSRTEPRRILDGVMALADFVLTGTLFRYARCNFRYALFFLYPLVLLGLIAAAGIYSGIWYAGKAHTAPLLGFPAGFTVSWILYRLVRNRLFLAYILDDWSFARDLVRARRPDLDARLDQFAASIIEALATTKADEVVLIGHSLGAALMVEVLARVLEQRTGATPQPAETAPQSESTPPQSAPAAAQRPLALMTCGSSILKIGLHPAARRLREDAAVVANNPKVFWVEYQALVDIINFYKCNPVREMGVKADRLPEVRTVRIRNMLKEETYRRFRGDFFRMHRQFVMGNERRYHYDYFMILCGPVPLETRVLSPDAAMAAVCAEGAAAAPVAGAAS</sequence>
<name>A0A348G4H7_9HYPH</name>
<dbReference type="RefSeq" id="WP_126401555.1">
    <property type="nucleotide sequence ID" value="NZ_AP018907.1"/>
</dbReference>
<dbReference type="Gene3D" id="3.40.50.1820">
    <property type="entry name" value="alpha/beta hydrolase"/>
    <property type="match status" value="1"/>
</dbReference>
<evidence type="ECO:0000313" key="3">
    <source>
        <dbReference type="EMBL" id="BBF94460.1"/>
    </source>
</evidence>
<accession>A0A348G4H7</accession>
<gene>
    <name evidence="3" type="ORF">BLTE_31450</name>
</gene>
<reference evidence="3 4" key="1">
    <citation type="submission" date="2018-08" db="EMBL/GenBank/DDBJ databases">
        <title>Complete genome sequencing of Blastochloris tepida GI.</title>
        <authorList>
            <person name="Tsukatani Y."/>
            <person name="Mori H."/>
        </authorList>
    </citation>
    <scope>NUCLEOTIDE SEQUENCE [LARGE SCALE GENOMIC DNA]</scope>
    <source>
        <strain evidence="3 4">GI</strain>
    </source>
</reference>
<keyword evidence="2" id="KW-1133">Transmembrane helix</keyword>
<keyword evidence="2" id="KW-0472">Membrane</keyword>
<dbReference type="OrthoDB" id="7257484at2"/>
<keyword evidence="4" id="KW-1185">Reference proteome</keyword>
<feature type="transmembrane region" description="Helical" evidence="2">
    <location>
        <begin position="134"/>
        <end position="160"/>
    </location>
</feature>
<dbReference type="Proteomes" id="UP000266934">
    <property type="component" value="Chromosome"/>
</dbReference>
<evidence type="ECO:0000256" key="2">
    <source>
        <dbReference type="SAM" id="Phobius"/>
    </source>
</evidence>
<evidence type="ECO:0000256" key="1">
    <source>
        <dbReference type="SAM" id="MobiDB-lite"/>
    </source>
</evidence>
<protein>
    <submittedName>
        <fullName evidence="3">Uncharacterized protein</fullName>
    </submittedName>
</protein>
<evidence type="ECO:0000313" key="4">
    <source>
        <dbReference type="Proteomes" id="UP000266934"/>
    </source>
</evidence>
<proteinExistence type="predicted"/>
<keyword evidence="2" id="KW-0812">Transmembrane</keyword>
<dbReference type="SUPFAM" id="SSF53474">
    <property type="entry name" value="alpha/beta-Hydrolases"/>
    <property type="match status" value="1"/>
</dbReference>
<dbReference type="KEGG" id="blag:BLTE_31450"/>
<dbReference type="AlphaFoldDB" id="A0A348G4H7"/>
<feature type="region of interest" description="Disordered" evidence="1">
    <location>
        <begin position="261"/>
        <end position="285"/>
    </location>
</feature>
<feature type="transmembrane region" description="Helical" evidence="2">
    <location>
        <begin position="166"/>
        <end position="185"/>
    </location>
</feature>
<organism evidence="3 4">
    <name type="scientific">Blastochloris tepida</name>
    <dbReference type="NCBI Taxonomy" id="2233851"/>
    <lineage>
        <taxon>Bacteria</taxon>
        <taxon>Pseudomonadati</taxon>
        <taxon>Pseudomonadota</taxon>
        <taxon>Alphaproteobacteria</taxon>
        <taxon>Hyphomicrobiales</taxon>
        <taxon>Blastochloridaceae</taxon>
        <taxon>Blastochloris</taxon>
    </lineage>
</organism>
<dbReference type="EMBL" id="AP018907">
    <property type="protein sequence ID" value="BBF94460.1"/>
    <property type="molecule type" value="Genomic_DNA"/>
</dbReference>
<feature type="compositionally biased region" description="Low complexity" evidence="1">
    <location>
        <begin position="269"/>
        <end position="285"/>
    </location>
</feature>